<evidence type="ECO:0000256" key="3">
    <source>
        <dbReference type="ARBA" id="ARBA00010217"/>
    </source>
</evidence>
<dbReference type="Proteomes" id="UP001341281">
    <property type="component" value="Chromosome 01"/>
</dbReference>
<dbReference type="InterPro" id="IPR050528">
    <property type="entry name" value="L-type_Lectin-RKs"/>
</dbReference>
<dbReference type="SUPFAM" id="SSF56112">
    <property type="entry name" value="Protein kinase-like (PK-like)"/>
    <property type="match status" value="1"/>
</dbReference>
<evidence type="ECO:0000256" key="7">
    <source>
        <dbReference type="ARBA" id="ARBA00022741"/>
    </source>
</evidence>
<evidence type="ECO:0000256" key="1">
    <source>
        <dbReference type="ARBA" id="ARBA00004251"/>
    </source>
</evidence>
<evidence type="ECO:0000256" key="10">
    <source>
        <dbReference type="ARBA" id="ARBA00023136"/>
    </source>
</evidence>
<keyword evidence="6" id="KW-0732">Signal</keyword>
<evidence type="ECO:0000256" key="8">
    <source>
        <dbReference type="ARBA" id="ARBA00022840"/>
    </source>
</evidence>
<evidence type="ECO:0000256" key="5">
    <source>
        <dbReference type="ARBA" id="ARBA00022692"/>
    </source>
</evidence>
<accession>A0AAQ3SFD7</accession>
<evidence type="ECO:0000256" key="11">
    <source>
        <dbReference type="ARBA" id="ARBA00023170"/>
    </source>
</evidence>
<evidence type="ECO:0000256" key="2">
    <source>
        <dbReference type="ARBA" id="ARBA00008536"/>
    </source>
</evidence>
<dbReference type="InterPro" id="IPR008271">
    <property type="entry name" value="Ser/Thr_kinase_AS"/>
</dbReference>
<proteinExistence type="inferred from homology"/>
<dbReference type="InterPro" id="IPR000719">
    <property type="entry name" value="Prot_kinase_dom"/>
</dbReference>
<dbReference type="PROSITE" id="PS50011">
    <property type="entry name" value="PROTEIN_KINASE_DOM"/>
    <property type="match status" value="1"/>
</dbReference>
<comment type="subcellular location">
    <subcellularLocation>
        <location evidence="1">Cell membrane</location>
        <topology evidence="1">Single-pass type I membrane protein</topology>
    </subcellularLocation>
</comment>
<organism evidence="14 15">
    <name type="scientific">Paspalum notatum var. saurae</name>
    <dbReference type="NCBI Taxonomy" id="547442"/>
    <lineage>
        <taxon>Eukaryota</taxon>
        <taxon>Viridiplantae</taxon>
        <taxon>Streptophyta</taxon>
        <taxon>Embryophyta</taxon>
        <taxon>Tracheophyta</taxon>
        <taxon>Spermatophyta</taxon>
        <taxon>Magnoliopsida</taxon>
        <taxon>Liliopsida</taxon>
        <taxon>Poales</taxon>
        <taxon>Poaceae</taxon>
        <taxon>PACMAD clade</taxon>
        <taxon>Panicoideae</taxon>
        <taxon>Andropogonodae</taxon>
        <taxon>Paspaleae</taxon>
        <taxon>Paspalinae</taxon>
        <taxon>Paspalum</taxon>
    </lineage>
</organism>
<gene>
    <name evidence="14" type="ORF">U9M48_001654</name>
</gene>
<keyword evidence="8" id="KW-0067">ATP-binding</keyword>
<keyword evidence="15" id="KW-1185">Reference proteome</keyword>
<dbReference type="EMBL" id="CP144745">
    <property type="protein sequence ID" value="WVZ50401.1"/>
    <property type="molecule type" value="Genomic_DNA"/>
</dbReference>
<keyword evidence="11" id="KW-0675">Receptor</keyword>
<evidence type="ECO:0000256" key="4">
    <source>
        <dbReference type="ARBA" id="ARBA00022475"/>
    </source>
</evidence>
<dbReference type="PANTHER" id="PTHR27007">
    <property type="match status" value="1"/>
</dbReference>
<dbReference type="GO" id="GO:0002229">
    <property type="term" value="P:defense response to oomycetes"/>
    <property type="evidence" value="ECO:0007669"/>
    <property type="project" value="UniProtKB-ARBA"/>
</dbReference>
<evidence type="ECO:0000313" key="15">
    <source>
        <dbReference type="Proteomes" id="UP001341281"/>
    </source>
</evidence>
<comment type="similarity">
    <text evidence="2">In the N-terminal section; belongs to the leguminous lectin family.</text>
</comment>
<dbReference type="Gene3D" id="3.30.200.20">
    <property type="entry name" value="Phosphorylase Kinase, domain 1"/>
    <property type="match status" value="1"/>
</dbReference>
<keyword evidence="10" id="KW-0472">Membrane</keyword>
<sequence>MVHRGYLKELGREVAIKEIKPEAAPGLITSNNTFSAELNAITSVKHKNLVKLFGWCKGNRSSFAEYMCCCWKKENDRLFLVYERLPKGSLHDHLHKRAQTLPWETRYKIVKDITSPLLYLHHECDQLILHRDIKPGNILLDDNFSAKLGDFSLSRIADPGHSRIMTVPVGSERYLDPECKIPEGKVEFSRSSDIYSYGIVLLEITRGKQGMVKGQVWEHYINRSILKAADHRLNGEFDKSDMERVICPRALVLLP</sequence>
<evidence type="ECO:0000256" key="12">
    <source>
        <dbReference type="ARBA" id="ARBA00023180"/>
    </source>
</evidence>
<keyword evidence="9" id="KW-1133">Transmembrane helix</keyword>
<dbReference type="Gene3D" id="1.10.510.10">
    <property type="entry name" value="Transferase(Phosphotransferase) domain 1"/>
    <property type="match status" value="1"/>
</dbReference>
<keyword evidence="7" id="KW-0547">Nucleotide-binding</keyword>
<dbReference type="GO" id="GO:0005886">
    <property type="term" value="C:plasma membrane"/>
    <property type="evidence" value="ECO:0007669"/>
    <property type="project" value="UniProtKB-SubCell"/>
</dbReference>
<evidence type="ECO:0000256" key="6">
    <source>
        <dbReference type="ARBA" id="ARBA00022729"/>
    </source>
</evidence>
<dbReference type="FunFam" id="1.10.510.10:FF:000240">
    <property type="entry name" value="Lectin-domain containing receptor kinase A4.3"/>
    <property type="match status" value="1"/>
</dbReference>
<protein>
    <recommendedName>
        <fullName evidence="13">Protein kinase domain-containing protein</fullName>
    </recommendedName>
</protein>
<dbReference type="InterPro" id="IPR011009">
    <property type="entry name" value="Kinase-like_dom_sf"/>
</dbReference>
<feature type="domain" description="Protein kinase" evidence="13">
    <location>
        <begin position="1"/>
        <end position="255"/>
    </location>
</feature>
<evidence type="ECO:0000259" key="13">
    <source>
        <dbReference type="PROSITE" id="PS50011"/>
    </source>
</evidence>
<evidence type="ECO:0000313" key="14">
    <source>
        <dbReference type="EMBL" id="WVZ50401.1"/>
    </source>
</evidence>
<keyword evidence="5" id="KW-0812">Transmembrane</keyword>
<dbReference type="AlphaFoldDB" id="A0AAQ3SFD7"/>
<comment type="similarity">
    <text evidence="3">In the C-terminal section; belongs to the protein kinase superfamily. Ser/Thr protein kinase family.</text>
</comment>
<reference evidence="14 15" key="1">
    <citation type="submission" date="2024-02" db="EMBL/GenBank/DDBJ databases">
        <title>High-quality chromosome-scale genome assembly of Pensacola bahiagrass (Paspalum notatum Flugge var. saurae).</title>
        <authorList>
            <person name="Vega J.M."/>
            <person name="Podio M."/>
            <person name="Orjuela J."/>
            <person name="Siena L.A."/>
            <person name="Pessino S.C."/>
            <person name="Combes M.C."/>
            <person name="Mariac C."/>
            <person name="Albertini E."/>
            <person name="Pupilli F."/>
            <person name="Ortiz J.P.A."/>
            <person name="Leblanc O."/>
        </authorList>
    </citation>
    <scope>NUCLEOTIDE SEQUENCE [LARGE SCALE GENOMIC DNA]</scope>
    <source>
        <strain evidence="14">R1</strain>
        <tissue evidence="14">Leaf</tissue>
    </source>
</reference>
<dbReference type="GO" id="GO:0005524">
    <property type="term" value="F:ATP binding"/>
    <property type="evidence" value="ECO:0007669"/>
    <property type="project" value="UniProtKB-KW"/>
</dbReference>
<keyword evidence="12" id="KW-0325">Glycoprotein</keyword>
<keyword evidence="4" id="KW-1003">Cell membrane</keyword>
<evidence type="ECO:0000256" key="9">
    <source>
        <dbReference type="ARBA" id="ARBA00022989"/>
    </source>
</evidence>
<dbReference type="Pfam" id="PF00069">
    <property type="entry name" value="Pkinase"/>
    <property type="match status" value="1"/>
</dbReference>
<dbReference type="GO" id="GO:0004672">
    <property type="term" value="F:protein kinase activity"/>
    <property type="evidence" value="ECO:0007669"/>
    <property type="project" value="InterPro"/>
</dbReference>
<name>A0AAQ3SFD7_PASNO</name>
<dbReference type="SMART" id="SM00220">
    <property type="entry name" value="S_TKc"/>
    <property type="match status" value="1"/>
</dbReference>
<dbReference type="PROSITE" id="PS00108">
    <property type="entry name" value="PROTEIN_KINASE_ST"/>
    <property type="match status" value="1"/>
</dbReference>